<dbReference type="EMBL" id="VSSQ01007769">
    <property type="protein sequence ID" value="MPM36917.1"/>
    <property type="molecule type" value="Genomic_DNA"/>
</dbReference>
<comment type="caution">
    <text evidence="1">The sequence shown here is derived from an EMBL/GenBank/DDBJ whole genome shotgun (WGS) entry which is preliminary data.</text>
</comment>
<name>A0A644Z8D7_9ZZZZ</name>
<evidence type="ECO:0000313" key="1">
    <source>
        <dbReference type="EMBL" id="MPM36917.1"/>
    </source>
</evidence>
<reference evidence="1" key="1">
    <citation type="submission" date="2019-08" db="EMBL/GenBank/DDBJ databases">
        <authorList>
            <person name="Kucharzyk K."/>
            <person name="Murdoch R.W."/>
            <person name="Higgins S."/>
            <person name="Loffler F."/>
        </authorList>
    </citation>
    <scope>NUCLEOTIDE SEQUENCE</scope>
</reference>
<accession>A0A644Z8D7</accession>
<dbReference type="PROSITE" id="PS51257">
    <property type="entry name" value="PROKAR_LIPOPROTEIN"/>
    <property type="match status" value="1"/>
</dbReference>
<sequence>MKAKLLLFAGVFGLVSVFMASCVKEEFDMDTITATNWDPNAAAPLINSSLTLWDIMNDYDSTDLLVVDSNQFVYLIYEDTVYSQSAEELISIGNQSLNYSDNMVLGTYSGDYVFDYDYNFDLSLGGGMELDSMILKGGDLAMAMNSDLSYPATIVMTIPGSTLNGNPFSVTLNYSGSGSSISQNLTGAKLIFDNSVVSNRLAVHFKVTIHGNGGANNATYANFNMNLNNLLFRYLYGYLGQFDLSMNNDTIGIKVYNNSFEGTVNWYDPRLYINVYNGWGVPIRSTVDYLEAIRTNAPANSVIINGAGIPNPWDINYPTSMGSYATSSFYLDKNNSNIDAALNITPQRILALVSGSTNPNGNVVKNFVEDVSRMAVEAKLELPFYGTADGFVLQDTFDISFGEDLSHVEWIMFKLYTNNMFPIDGTVQVYFCDSLNNRLDSLLNPIDQVLLSAIPGPAPDYIVTSPVAKTVSQKIEGPRIENLENTKKIVVSAWLDTYNGGSQLVKIYSYYKLDVRLSAQAQLSFNSSELD</sequence>
<dbReference type="AlphaFoldDB" id="A0A644Z8D7"/>
<protein>
    <submittedName>
        <fullName evidence="1">Uncharacterized protein</fullName>
    </submittedName>
</protein>
<proteinExistence type="predicted"/>
<gene>
    <name evidence="1" type="ORF">SDC9_83521</name>
</gene>
<organism evidence="1">
    <name type="scientific">bioreactor metagenome</name>
    <dbReference type="NCBI Taxonomy" id="1076179"/>
    <lineage>
        <taxon>unclassified sequences</taxon>
        <taxon>metagenomes</taxon>
        <taxon>ecological metagenomes</taxon>
    </lineage>
</organism>